<evidence type="ECO:0000259" key="2">
    <source>
        <dbReference type="Pfam" id="PF03478"/>
    </source>
</evidence>
<dbReference type="EMBL" id="CACSLK010004199">
    <property type="protein sequence ID" value="CAA0809999.1"/>
    <property type="molecule type" value="Genomic_DNA"/>
</dbReference>
<reference evidence="3" key="1">
    <citation type="submission" date="2019-12" db="EMBL/GenBank/DDBJ databases">
        <authorList>
            <person name="Scholes J."/>
        </authorList>
    </citation>
    <scope>NUCLEOTIDE SEQUENCE</scope>
</reference>
<organism evidence="3 4">
    <name type="scientific">Striga hermonthica</name>
    <name type="common">Purple witchweed</name>
    <name type="synonym">Buchnera hermonthica</name>
    <dbReference type="NCBI Taxonomy" id="68872"/>
    <lineage>
        <taxon>Eukaryota</taxon>
        <taxon>Viridiplantae</taxon>
        <taxon>Streptophyta</taxon>
        <taxon>Embryophyta</taxon>
        <taxon>Tracheophyta</taxon>
        <taxon>Spermatophyta</taxon>
        <taxon>Magnoliopsida</taxon>
        <taxon>eudicotyledons</taxon>
        <taxon>Gunneridae</taxon>
        <taxon>Pentapetalae</taxon>
        <taxon>asterids</taxon>
        <taxon>lamiids</taxon>
        <taxon>Lamiales</taxon>
        <taxon>Orobanchaceae</taxon>
        <taxon>Buchnereae</taxon>
        <taxon>Striga</taxon>
    </lineage>
</organism>
<dbReference type="PANTHER" id="PTHR40891:SF1">
    <property type="entry name" value="DUF295 DOMAIN-CONTAINING PROTEIN"/>
    <property type="match status" value="1"/>
</dbReference>
<dbReference type="PANTHER" id="PTHR40891">
    <property type="entry name" value="DUF295 DOMAIN-CONTAINING PROTEIN"/>
    <property type="match status" value="1"/>
</dbReference>
<comment type="caution">
    <text evidence="3">The sequence shown here is derived from an EMBL/GenBank/DDBJ whole genome shotgun (WGS) entry which is preliminary data.</text>
</comment>
<dbReference type="Proteomes" id="UP001153555">
    <property type="component" value="Unassembled WGS sequence"/>
</dbReference>
<accession>A0A9N7MQD1</accession>
<feature type="compositionally biased region" description="Acidic residues" evidence="1">
    <location>
        <begin position="216"/>
        <end position="229"/>
    </location>
</feature>
<evidence type="ECO:0000313" key="4">
    <source>
        <dbReference type="Proteomes" id="UP001153555"/>
    </source>
</evidence>
<keyword evidence="4" id="KW-1185">Reference proteome</keyword>
<dbReference type="OrthoDB" id="817791at2759"/>
<feature type="domain" description="KIB1-4 beta-propeller" evidence="2">
    <location>
        <begin position="4"/>
        <end position="170"/>
    </location>
</feature>
<protein>
    <recommendedName>
        <fullName evidence="2">KIB1-4 beta-propeller domain-containing protein</fullName>
    </recommendedName>
</protein>
<feature type="region of interest" description="Disordered" evidence="1">
    <location>
        <begin position="204"/>
        <end position="229"/>
    </location>
</feature>
<name>A0A9N7MQD1_STRHE</name>
<dbReference type="InterPro" id="IPR005174">
    <property type="entry name" value="KIB1-4_b-propeller"/>
</dbReference>
<gene>
    <name evidence="3" type="ORF">SHERM_11908</name>
</gene>
<evidence type="ECO:0000256" key="1">
    <source>
        <dbReference type="SAM" id="MobiDB-lite"/>
    </source>
</evidence>
<dbReference type="AlphaFoldDB" id="A0A9N7MQD1"/>
<sequence>MYPRFVLTGPPTDPDCHVIFCSGDELERTVFRVRDCTTVRSREVVIAAMTSFRGEMYGLVDTDDRGFEFVTVHVVNGGLKYRPLLDELGRTVKLMRGSYLEVGIEFKVLRVEVSYNRQVVCVELESVDEWTIFINSLGSSFCRTSQKGACRPNCVYYTDDYIGRTVKVYDLGKRCTTVLMPFRYAGRYVSLCYWVDIPDIPEPELEPQEVEHNPEPELELEPQEVEPEP</sequence>
<dbReference type="Pfam" id="PF03478">
    <property type="entry name" value="Beta-prop_KIB1-4"/>
    <property type="match status" value="1"/>
</dbReference>
<evidence type="ECO:0000313" key="3">
    <source>
        <dbReference type="EMBL" id="CAA0809999.1"/>
    </source>
</evidence>
<proteinExistence type="predicted"/>